<dbReference type="AlphaFoldDB" id="A0A6P2CW66"/>
<gene>
    <name evidence="2" type="ORF">SOIL9_63720</name>
</gene>
<keyword evidence="3" id="KW-1185">Reference proteome</keyword>
<dbReference type="KEGG" id="gms:SOIL9_63720"/>
<accession>A0A6P2CW66</accession>
<protein>
    <recommendedName>
        <fullName evidence="4">Lipoprotein</fullName>
    </recommendedName>
</protein>
<sequence length="198" mass="21660">MPRFTTWLCLSIAIGSASLPDAAASHAAAAPVPKHLMPKEPRFAYPARVGATWVYDLGNKQESTRQISKVEEKDGEKLVTTEYVHADGKRSHHMTLSVSDKGVYLVAEHGSTYPVPWCIFKLPHKEGQTWTTEGHGGDMKSGPVEKVKTPAGEILAARVDWECNPGQVVSYWYADGFGLVRMSGPVNVSLKSFTCDSK</sequence>
<dbReference type="EMBL" id="LR593886">
    <property type="protein sequence ID" value="VTR91342.1"/>
    <property type="molecule type" value="Genomic_DNA"/>
</dbReference>
<feature type="signal peptide" evidence="1">
    <location>
        <begin position="1"/>
        <end position="23"/>
    </location>
</feature>
<evidence type="ECO:0000313" key="2">
    <source>
        <dbReference type="EMBL" id="VTR91342.1"/>
    </source>
</evidence>
<dbReference type="Proteomes" id="UP000464178">
    <property type="component" value="Chromosome"/>
</dbReference>
<reference evidence="2 3" key="1">
    <citation type="submission" date="2019-05" db="EMBL/GenBank/DDBJ databases">
        <authorList>
            <consortium name="Science for Life Laboratories"/>
        </authorList>
    </citation>
    <scope>NUCLEOTIDE SEQUENCE [LARGE SCALE GENOMIC DNA]</scope>
    <source>
        <strain evidence="2">Soil9</strain>
    </source>
</reference>
<keyword evidence="1" id="KW-0732">Signal</keyword>
<evidence type="ECO:0008006" key="4">
    <source>
        <dbReference type="Google" id="ProtNLM"/>
    </source>
</evidence>
<name>A0A6P2CW66_9BACT</name>
<feature type="chain" id="PRO_5026986184" description="Lipoprotein" evidence="1">
    <location>
        <begin position="24"/>
        <end position="198"/>
    </location>
</feature>
<dbReference type="RefSeq" id="WP_162666349.1">
    <property type="nucleotide sequence ID" value="NZ_LR593886.1"/>
</dbReference>
<evidence type="ECO:0000256" key="1">
    <source>
        <dbReference type="SAM" id="SignalP"/>
    </source>
</evidence>
<evidence type="ECO:0000313" key="3">
    <source>
        <dbReference type="Proteomes" id="UP000464178"/>
    </source>
</evidence>
<proteinExistence type="predicted"/>
<organism evidence="2 3">
    <name type="scientific">Gemmata massiliana</name>
    <dbReference type="NCBI Taxonomy" id="1210884"/>
    <lineage>
        <taxon>Bacteria</taxon>
        <taxon>Pseudomonadati</taxon>
        <taxon>Planctomycetota</taxon>
        <taxon>Planctomycetia</taxon>
        <taxon>Gemmatales</taxon>
        <taxon>Gemmataceae</taxon>
        <taxon>Gemmata</taxon>
    </lineage>
</organism>